<evidence type="ECO:0000256" key="4">
    <source>
        <dbReference type="ARBA" id="ARBA00022475"/>
    </source>
</evidence>
<sequence length="349" mass="35311">MSVQTPARAVVLRSAGGGFGIRIGVRHALVVAALLAAALAVGVVSLGTGDFVVPLGDVVAALLGQGDRRTNLVVLDWRLPRVLLALMLGAALGAAGAIFQSITRNPLGSPDVIGFDTGAYTGGLLVIITSGTGYLATASGALLGGFATAVVVYLLAYRRGFHGFRLIIVGIGVAAMLASLNTWLILSAELNVALAAAAWSSGSLNAVGWAQAVPAAAVLLVLWAVAAAMSRRLHLLELGDDAATALGVRTGRTRLVLVVLGVAFTATSVAAAGPIAFVALAAPQLARRLSRSAGVTLAGAAAMGALLLTASDYAAQRLFAPTQLPVGVVTVSVGGVYLIWLLITEARRR</sequence>
<dbReference type="PANTHER" id="PTHR30472">
    <property type="entry name" value="FERRIC ENTEROBACTIN TRANSPORT SYSTEM PERMEASE PROTEIN"/>
    <property type="match status" value="1"/>
</dbReference>
<dbReference type="GO" id="GO:0033214">
    <property type="term" value="P:siderophore-iron import into cell"/>
    <property type="evidence" value="ECO:0007669"/>
    <property type="project" value="TreeGrafter"/>
</dbReference>
<feature type="transmembrane region" description="Helical" evidence="8">
    <location>
        <begin position="255"/>
        <end position="280"/>
    </location>
</feature>
<reference evidence="9" key="2">
    <citation type="submission" date="2020-09" db="EMBL/GenBank/DDBJ databases">
        <authorList>
            <person name="Sun Q."/>
            <person name="Ohkuma M."/>
        </authorList>
    </citation>
    <scope>NUCLEOTIDE SEQUENCE</scope>
    <source>
        <strain evidence="9">JCM 3346</strain>
    </source>
</reference>
<evidence type="ECO:0000313" key="10">
    <source>
        <dbReference type="Proteomes" id="UP000610303"/>
    </source>
</evidence>
<keyword evidence="10" id="KW-1185">Reference proteome</keyword>
<feature type="transmembrane region" description="Helical" evidence="8">
    <location>
        <begin position="134"/>
        <end position="156"/>
    </location>
</feature>
<organism evidence="9 10">
    <name type="scientific">Agromyces mediolanus</name>
    <name type="common">Corynebacterium mediolanum</name>
    <dbReference type="NCBI Taxonomy" id="41986"/>
    <lineage>
        <taxon>Bacteria</taxon>
        <taxon>Bacillati</taxon>
        <taxon>Actinomycetota</taxon>
        <taxon>Actinomycetes</taxon>
        <taxon>Micrococcales</taxon>
        <taxon>Microbacteriaceae</taxon>
        <taxon>Agromyces</taxon>
    </lineage>
</organism>
<feature type="transmembrane region" description="Helical" evidence="8">
    <location>
        <begin position="292"/>
        <end position="310"/>
    </location>
</feature>
<evidence type="ECO:0000256" key="7">
    <source>
        <dbReference type="ARBA" id="ARBA00023136"/>
    </source>
</evidence>
<dbReference type="GO" id="GO:0022857">
    <property type="term" value="F:transmembrane transporter activity"/>
    <property type="evidence" value="ECO:0007669"/>
    <property type="project" value="InterPro"/>
</dbReference>
<keyword evidence="7 8" id="KW-0472">Membrane</keyword>
<dbReference type="Gene3D" id="1.10.3470.10">
    <property type="entry name" value="ABC transporter involved in vitamin B12 uptake, BtuC"/>
    <property type="match status" value="1"/>
</dbReference>
<evidence type="ECO:0000256" key="8">
    <source>
        <dbReference type="SAM" id="Phobius"/>
    </source>
</evidence>
<comment type="caution">
    <text evidence="9">The sequence shown here is derived from an EMBL/GenBank/DDBJ whole genome shotgun (WGS) entry which is preliminary data.</text>
</comment>
<dbReference type="AlphaFoldDB" id="A0A918CMS7"/>
<evidence type="ECO:0000256" key="1">
    <source>
        <dbReference type="ARBA" id="ARBA00004651"/>
    </source>
</evidence>
<feature type="transmembrane region" description="Helical" evidence="8">
    <location>
        <begin position="82"/>
        <end position="99"/>
    </location>
</feature>
<dbReference type="EMBL" id="BMRJ01000002">
    <property type="protein sequence ID" value="GGR31240.1"/>
    <property type="molecule type" value="Genomic_DNA"/>
</dbReference>
<dbReference type="PANTHER" id="PTHR30472:SF24">
    <property type="entry name" value="FERRIC ENTEROBACTIN TRANSPORT SYSTEM PERMEASE PROTEIN FEPG"/>
    <property type="match status" value="1"/>
</dbReference>
<accession>A0A918CMS7</accession>
<feature type="transmembrane region" description="Helical" evidence="8">
    <location>
        <begin position="111"/>
        <end position="128"/>
    </location>
</feature>
<comment type="similarity">
    <text evidence="2">Belongs to the binding-protein-dependent transport system permease family. FecCD subfamily.</text>
</comment>
<evidence type="ECO:0000256" key="5">
    <source>
        <dbReference type="ARBA" id="ARBA00022692"/>
    </source>
</evidence>
<feature type="transmembrane region" description="Helical" evidence="8">
    <location>
        <begin position="322"/>
        <end position="343"/>
    </location>
</feature>
<dbReference type="Pfam" id="PF01032">
    <property type="entry name" value="FecCD"/>
    <property type="match status" value="1"/>
</dbReference>
<reference evidence="9" key="1">
    <citation type="journal article" date="2014" name="Int. J. Syst. Evol. Microbiol.">
        <title>Complete genome sequence of Corynebacterium casei LMG S-19264T (=DSM 44701T), isolated from a smear-ripened cheese.</title>
        <authorList>
            <consortium name="US DOE Joint Genome Institute (JGI-PGF)"/>
            <person name="Walter F."/>
            <person name="Albersmeier A."/>
            <person name="Kalinowski J."/>
            <person name="Ruckert C."/>
        </authorList>
    </citation>
    <scope>NUCLEOTIDE SEQUENCE</scope>
    <source>
        <strain evidence="9">JCM 3346</strain>
    </source>
</reference>
<keyword evidence="5 8" id="KW-0812">Transmembrane</keyword>
<name>A0A918CMS7_AGRME</name>
<dbReference type="InterPro" id="IPR037294">
    <property type="entry name" value="ABC_BtuC-like"/>
</dbReference>
<proteinExistence type="inferred from homology"/>
<keyword evidence="6 8" id="KW-1133">Transmembrane helix</keyword>
<feature type="transmembrane region" description="Helical" evidence="8">
    <location>
        <begin position="163"/>
        <end position="186"/>
    </location>
</feature>
<evidence type="ECO:0000256" key="6">
    <source>
        <dbReference type="ARBA" id="ARBA00022989"/>
    </source>
</evidence>
<evidence type="ECO:0000313" key="9">
    <source>
        <dbReference type="EMBL" id="GGR31240.1"/>
    </source>
</evidence>
<dbReference type="CDD" id="cd06550">
    <property type="entry name" value="TM_ABC_iron-siderophores_like"/>
    <property type="match status" value="1"/>
</dbReference>
<evidence type="ECO:0000256" key="2">
    <source>
        <dbReference type="ARBA" id="ARBA00007935"/>
    </source>
</evidence>
<gene>
    <name evidence="9" type="primary">fepG</name>
    <name evidence="9" type="ORF">GCM10010196_26820</name>
</gene>
<feature type="transmembrane region" description="Helical" evidence="8">
    <location>
        <begin position="206"/>
        <end position="226"/>
    </location>
</feature>
<dbReference type="RefSeq" id="WP_229781741.1">
    <property type="nucleotide sequence ID" value="NZ_BMRJ01000002.1"/>
</dbReference>
<keyword evidence="4" id="KW-1003">Cell membrane</keyword>
<comment type="subcellular location">
    <subcellularLocation>
        <location evidence="1">Cell membrane</location>
        <topology evidence="1">Multi-pass membrane protein</topology>
    </subcellularLocation>
</comment>
<protein>
    <submittedName>
        <fullName evidence="9">Iron-enterobactin transporter permease</fullName>
    </submittedName>
</protein>
<keyword evidence="3" id="KW-0813">Transport</keyword>
<dbReference type="Proteomes" id="UP000610303">
    <property type="component" value="Unassembled WGS sequence"/>
</dbReference>
<dbReference type="SUPFAM" id="SSF81345">
    <property type="entry name" value="ABC transporter involved in vitamin B12 uptake, BtuC"/>
    <property type="match status" value="1"/>
</dbReference>
<dbReference type="InterPro" id="IPR000522">
    <property type="entry name" value="ABC_transptr_permease_BtuC"/>
</dbReference>
<evidence type="ECO:0000256" key="3">
    <source>
        <dbReference type="ARBA" id="ARBA00022448"/>
    </source>
</evidence>
<feature type="transmembrane region" description="Helical" evidence="8">
    <location>
        <begin position="28"/>
        <end position="47"/>
    </location>
</feature>
<dbReference type="GO" id="GO:0005886">
    <property type="term" value="C:plasma membrane"/>
    <property type="evidence" value="ECO:0007669"/>
    <property type="project" value="UniProtKB-SubCell"/>
</dbReference>